<feature type="compositionally biased region" description="Low complexity" evidence="1">
    <location>
        <begin position="145"/>
        <end position="156"/>
    </location>
</feature>
<feature type="compositionally biased region" description="Low complexity" evidence="1">
    <location>
        <begin position="48"/>
        <end position="64"/>
    </location>
</feature>
<evidence type="ECO:0000313" key="2">
    <source>
        <dbReference type="EMBL" id="GAA2641348.1"/>
    </source>
</evidence>
<gene>
    <name evidence="2" type="ORF">GCM10010307_42700</name>
</gene>
<reference evidence="2 3" key="1">
    <citation type="journal article" date="2019" name="Int. J. Syst. Evol. Microbiol.">
        <title>The Global Catalogue of Microorganisms (GCM) 10K type strain sequencing project: providing services to taxonomists for standard genome sequencing and annotation.</title>
        <authorList>
            <consortium name="The Broad Institute Genomics Platform"/>
            <consortium name="The Broad Institute Genome Sequencing Center for Infectious Disease"/>
            <person name="Wu L."/>
            <person name="Ma J."/>
        </authorList>
    </citation>
    <scope>NUCLEOTIDE SEQUENCE [LARGE SCALE GENOMIC DNA]</scope>
    <source>
        <strain evidence="2 3">JCM 4524</strain>
    </source>
</reference>
<sequence>MPPTPALSRAHALRVCPLRRSLLVRGTLYALLFMLLTCLGDQRHAPDSPARLAAASSEAPLPAEGSDGENLDSSESPDHCHGPRLGQTVSPQSSARVPLPAVTALSLTDATATAPLPSRRRPIPRLRPLARSAPPGGAAAGEGGAAAPPYRRRAPAPCAGLMKQGAWRSASTTSGTPA</sequence>
<feature type="region of interest" description="Disordered" evidence="1">
    <location>
        <begin position="110"/>
        <end position="156"/>
    </location>
</feature>
<evidence type="ECO:0000256" key="1">
    <source>
        <dbReference type="SAM" id="MobiDB-lite"/>
    </source>
</evidence>
<evidence type="ECO:0000313" key="3">
    <source>
        <dbReference type="Proteomes" id="UP001500151"/>
    </source>
</evidence>
<accession>A0ABN3R1K9</accession>
<proteinExistence type="predicted"/>
<dbReference type="EMBL" id="BAAASJ010000042">
    <property type="protein sequence ID" value="GAA2641348.1"/>
    <property type="molecule type" value="Genomic_DNA"/>
</dbReference>
<organism evidence="2 3">
    <name type="scientific">Streptomyces vastus</name>
    <dbReference type="NCBI Taxonomy" id="285451"/>
    <lineage>
        <taxon>Bacteria</taxon>
        <taxon>Bacillati</taxon>
        <taxon>Actinomycetota</taxon>
        <taxon>Actinomycetes</taxon>
        <taxon>Kitasatosporales</taxon>
        <taxon>Streptomycetaceae</taxon>
        <taxon>Streptomyces</taxon>
    </lineage>
</organism>
<feature type="compositionally biased region" description="Low complexity" evidence="1">
    <location>
        <begin position="126"/>
        <end position="137"/>
    </location>
</feature>
<feature type="region of interest" description="Disordered" evidence="1">
    <location>
        <begin position="46"/>
        <end position="97"/>
    </location>
</feature>
<keyword evidence="3" id="KW-1185">Reference proteome</keyword>
<protein>
    <submittedName>
        <fullName evidence="2">Uncharacterized protein</fullName>
    </submittedName>
</protein>
<dbReference type="Proteomes" id="UP001500151">
    <property type="component" value="Unassembled WGS sequence"/>
</dbReference>
<name>A0ABN3R1K9_9ACTN</name>
<comment type="caution">
    <text evidence="2">The sequence shown here is derived from an EMBL/GenBank/DDBJ whole genome shotgun (WGS) entry which is preliminary data.</text>
</comment>